<dbReference type="EMBL" id="LAZR01051702">
    <property type="protein sequence ID" value="KKK84596.1"/>
    <property type="molecule type" value="Genomic_DNA"/>
</dbReference>
<proteinExistence type="predicted"/>
<feature type="non-terminal residue" evidence="1">
    <location>
        <position position="1"/>
    </location>
</feature>
<protein>
    <submittedName>
        <fullName evidence="1">Uncharacterized protein</fullName>
    </submittedName>
</protein>
<name>A0A0F9BJM6_9ZZZZ</name>
<sequence length="225" mass="25440">RALRAKNPKAIKAVNAAQLKKDIPPGSNVYKTKSGRIVIERPEDIGKPTGTAMRDNVLFERKADGTLGEKLFPVSAEKTVSAILDAPKSPEFLKKQKTLTLDATNKELLKWSKEAKILRKKEVEPAIKALRKRQAARGESVFRQLKRQGASSQEAIRASVKGLKIKAEIPDVTPHHYLIDSGRVTQLKLIDYIRENLCFSKNLIHKKRWINYEEVRFQLTGSLNY</sequence>
<dbReference type="AlphaFoldDB" id="A0A0F9BJM6"/>
<organism evidence="1">
    <name type="scientific">marine sediment metagenome</name>
    <dbReference type="NCBI Taxonomy" id="412755"/>
    <lineage>
        <taxon>unclassified sequences</taxon>
        <taxon>metagenomes</taxon>
        <taxon>ecological metagenomes</taxon>
    </lineage>
</organism>
<comment type="caution">
    <text evidence="1">The sequence shown here is derived from an EMBL/GenBank/DDBJ whole genome shotgun (WGS) entry which is preliminary data.</text>
</comment>
<gene>
    <name evidence="1" type="ORF">LCGC14_2781750</name>
</gene>
<accession>A0A0F9BJM6</accession>
<reference evidence="1" key="1">
    <citation type="journal article" date="2015" name="Nature">
        <title>Complex archaea that bridge the gap between prokaryotes and eukaryotes.</title>
        <authorList>
            <person name="Spang A."/>
            <person name="Saw J.H."/>
            <person name="Jorgensen S.L."/>
            <person name="Zaremba-Niedzwiedzka K."/>
            <person name="Martijn J."/>
            <person name="Lind A.E."/>
            <person name="van Eijk R."/>
            <person name="Schleper C."/>
            <person name="Guy L."/>
            <person name="Ettema T.J."/>
        </authorList>
    </citation>
    <scope>NUCLEOTIDE SEQUENCE</scope>
</reference>
<evidence type="ECO:0000313" key="1">
    <source>
        <dbReference type="EMBL" id="KKK84596.1"/>
    </source>
</evidence>